<evidence type="ECO:0000256" key="1">
    <source>
        <dbReference type="ARBA" id="ARBA00004651"/>
    </source>
</evidence>
<evidence type="ECO:0000256" key="6">
    <source>
        <dbReference type="ARBA" id="ARBA00022741"/>
    </source>
</evidence>
<evidence type="ECO:0000256" key="7">
    <source>
        <dbReference type="ARBA" id="ARBA00022840"/>
    </source>
</evidence>
<dbReference type="OrthoDB" id="245989at2759"/>
<feature type="transmembrane region" description="Helical" evidence="12">
    <location>
        <begin position="620"/>
        <end position="638"/>
    </location>
</feature>
<organism evidence="14 15">
    <name type="scientific">Curvularia kusanoi</name>
    <name type="common">Cochliobolus kusanoi</name>
    <dbReference type="NCBI Taxonomy" id="90978"/>
    <lineage>
        <taxon>Eukaryota</taxon>
        <taxon>Fungi</taxon>
        <taxon>Dikarya</taxon>
        <taxon>Ascomycota</taxon>
        <taxon>Pezizomycotina</taxon>
        <taxon>Dothideomycetes</taxon>
        <taxon>Pleosporomycetidae</taxon>
        <taxon>Pleosporales</taxon>
        <taxon>Pleosporineae</taxon>
        <taxon>Pleosporaceae</taxon>
        <taxon>Curvularia</taxon>
    </lineage>
</organism>
<feature type="transmembrane region" description="Helical" evidence="12">
    <location>
        <begin position="727"/>
        <end position="750"/>
    </location>
</feature>
<feature type="domain" description="ABC transporter" evidence="13">
    <location>
        <begin position="121"/>
        <end position="370"/>
    </location>
</feature>
<keyword evidence="6" id="KW-0547">Nucleotide-binding</keyword>
<evidence type="ECO:0000256" key="9">
    <source>
        <dbReference type="ARBA" id="ARBA00023136"/>
    </source>
</evidence>
<dbReference type="InterPro" id="IPR003593">
    <property type="entry name" value="AAA+_ATPase"/>
</dbReference>
<accession>A0A9P4W9V6</accession>
<feature type="region of interest" description="Disordered" evidence="11">
    <location>
        <begin position="774"/>
        <end position="804"/>
    </location>
</feature>
<dbReference type="EMBL" id="SWKU01000015">
    <property type="protein sequence ID" value="KAF3000066.1"/>
    <property type="molecule type" value="Genomic_DNA"/>
</dbReference>
<dbReference type="InterPro" id="IPR013525">
    <property type="entry name" value="ABC2_TM"/>
</dbReference>
<dbReference type="Gene3D" id="3.40.50.300">
    <property type="entry name" value="P-loop containing nucleotide triphosphate hydrolases"/>
    <property type="match status" value="2"/>
</dbReference>
<evidence type="ECO:0000256" key="5">
    <source>
        <dbReference type="ARBA" id="ARBA00022692"/>
    </source>
</evidence>
<feature type="transmembrane region" description="Helical" evidence="12">
    <location>
        <begin position="587"/>
        <end position="608"/>
    </location>
</feature>
<dbReference type="GO" id="GO:0016887">
    <property type="term" value="F:ATP hydrolysis activity"/>
    <property type="evidence" value="ECO:0007669"/>
    <property type="project" value="InterPro"/>
</dbReference>
<reference evidence="14" key="1">
    <citation type="submission" date="2019-04" db="EMBL/GenBank/DDBJ databases">
        <title>Sequencing of skin fungus with MAO and IRED activity.</title>
        <authorList>
            <person name="Marsaioli A.J."/>
            <person name="Bonatto J.M.C."/>
            <person name="Reis Junior O."/>
        </authorList>
    </citation>
    <scope>NUCLEOTIDE SEQUENCE</scope>
    <source>
        <strain evidence="14">30M1</strain>
    </source>
</reference>
<dbReference type="Pfam" id="PF01061">
    <property type="entry name" value="ABC2_membrane"/>
    <property type="match status" value="2"/>
</dbReference>
<dbReference type="InterPro" id="IPR034003">
    <property type="entry name" value="ABCG_PDR_2"/>
</dbReference>
<feature type="transmembrane region" description="Helical" evidence="12">
    <location>
        <begin position="1223"/>
        <end position="1249"/>
    </location>
</feature>
<evidence type="ECO:0000313" key="14">
    <source>
        <dbReference type="EMBL" id="KAF3000066.1"/>
    </source>
</evidence>
<dbReference type="Proteomes" id="UP000801428">
    <property type="component" value="Unassembled WGS sequence"/>
</dbReference>
<evidence type="ECO:0000256" key="12">
    <source>
        <dbReference type="SAM" id="Phobius"/>
    </source>
</evidence>
<dbReference type="Pfam" id="PF14510">
    <property type="entry name" value="ABC_trans_N"/>
    <property type="match status" value="1"/>
</dbReference>
<dbReference type="SUPFAM" id="SSF52540">
    <property type="entry name" value="P-loop containing nucleoside triphosphate hydrolases"/>
    <property type="match status" value="2"/>
</dbReference>
<sequence length="1445" mass="160706">MDGRRRSISAVNAAMPEGTGDSIFQTLSRTFSGKSQRQQDEREEHAIERWTSHQDVNDDLDSSSEKTKVNAWRLDQHVKDIQANDPAEGRSLGVTWKDLTVKVVPSDATLQENVLSQFNKLQQARESRNKASLRTILDGSSGCVKPGEMLLVLGRPGSGCTTLLKMLANKRKGYAEVTGDVHFGTMTADEAKPYRGSIVINTEEELFYPSLTVGKTMDFATRLNIPNTLPSNAQNREDWRRKFKEFLLDSMGIAHTEDTKVGDAFVRGVSGGERKRVSIIETLCTRGSVMAWDNSTRGLDASTALEYTRALRSMTDAMGIATIVTLYQAGNGIYDLFDKVLVLDEGKQVYYGPLEQARPFMEAQGFVCLEGANVADYLTGVTVPSERQIHPEFESRFPRNNIELEKAYRESTIKASMDRELDYPNTQEAKSNTEAFKHAVTIDKSKHLPKNSPMTVSFLAQVKACVARQYQIIWGDKATFIIKQGSTIIQALIAGSLFYNAPDNSAGLFIKGGSLFLALLLNSLMAMSEVTDSYAGRPILAKHKNFAFFNPAAFCIGQIAADVPILFFQVTSFILILYWMTALKATAAAFFTCWFVVYLTTFVMTAFFRMIGAAFPNFDAASKVSGFSVTALILYVGYQIPKPQMHPWFVWIYWIDPLAYGFEAIMANEFKGTTIACAYNNLVPNYLPQYSNPAHQSCAGIAGAAPGAVSLTGEEYLRSLSYSPSHIWRNVGILFAWWALFVALTIFFTLRWNDAAGSTGALLIPRENAKKVTVAPADVEAQPNEKMPRQQADNDDEASNGDVQEGSLMRNTSIFTWRNLSYVVNTPSGPRTLLDNVNGYVRPGSLSALMGSSGAGKTTLLDVLAQRKTDGTIKGEVLVDGRPLPVSFQRSAGYCEQLDVHEPFCTVREALEFSALLRQSRSTPRAEKLAYVDTIIDLLELHDLEHTLIGRVGAGLSVEQRKRVTIGVELVSKPSILIFLDEPTSGLDGQAAFNTVRFLRKLADVGQAVLVTIHQPSAQLFAQFDTLLLLARGGKTVYFGDIGDNGQTIKDYFDRNGVPCPRGANPAEFMIDVVTGAHSAEKDWHQVWLDSPENTKMQQDLEHMINDAANKPPGTTDDGHQFATDMWTQTKLVTHRMNVSLYRNIDYVNNKFALHIGVALFVGFSFWNIGNSVQEQQLVLFALFNYIFVAPGVIAQLQPLFIDRRDIYETREKKSKMYHWAPFTAGLIISEMPYLVICSVLYFVCFYYTAGLPAASDKAGAVFFVMLVYQFFYTGLGQFIAAYAPNAVFASLVNPLFIGILVSFCGVLVPYSQITAFWRYWLYYLDPFNYLMGALLVFADFDWDVQCKESEFAIFNPPSGQTCAQYLEGWLAGPGSRNNLVNGDATADCRVCQYRTGSDYLYTVNLNDYYYGWRDAAICVLFALSSYGLVFVLMKLRTKASKKAE</sequence>
<evidence type="ECO:0000259" key="13">
    <source>
        <dbReference type="PROSITE" id="PS50893"/>
    </source>
</evidence>
<keyword evidence="9 12" id="KW-0472">Membrane</keyword>
<feature type="compositionally biased region" description="Polar residues" evidence="11">
    <location>
        <begin position="22"/>
        <end position="36"/>
    </location>
</feature>
<dbReference type="InterPro" id="IPR017871">
    <property type="entry name" value="ABC_transporter-like_CS"/>
</dbReference>
<dbReference type="Pfam" id="PF06422">
    <property type="entry name" value="PDR_CDR"/>
    <property type="match status" value="1"/>
</dbReference>
<proteinExistence type="inferred from homology"/>
<keyword evidence="4" id="KW-1003">Cell membrane</keyword>
<dbReference type="InterPro" id="IPR029481">
    <property type="entry name" value="ABC_trans_N"/>
</dbReference>
<feature type="domain" description="ABC transporter" evidence="13">
    <location>
        <begin position="815"/>
        <end position="1058"/>
    </location>
</feature>
<dbReference type="InterPro" id="IPR043926">
    <property type="entry name" value="ABCG_dom"/>
</dbReference>
<dbReference type="GO" id="GO:0140359">
    <property type="term" value="F:ABC-type transporter activity"/>
    <property type="evidence" value="ECO:0007669"/>
    <property type="project" value="InterPro"/>
</dbReference>
<dbReference type="CDD" id="cd03233">
    <property type="entry name" value="ABCG_PDR_domain1"/>
    <property type="match status" value="1"/>
</dbReference>
<feature type="transmembrane region" description="Helical" evidence="12">
    <location>
        <begin position="1152"/>
        <end position="1169"/>
    </location>
</feature>
<dbReference type="Pfam" id="PF00005">
    <property type="entry name" value="ABC_tran"/>
    <property type="match status" value="2"/>
</dbReference>
<keyword evidence="8 12" id="KW-1133">Transmembrane helix</keyword>
<keyword evidence="15" id="KW-1185">Reference proteome</keyword>
<name>A0A9P4W9V6_CURKU</name>
<dbReference type="InterPro" id="IPR003439">
    <property type="entry name" value="ABC_transporter-like_ATP-bd"/>
</dbReference>
<dbReference type="CDD" id="cd03232">
    <property type="entry name" value="ABCG_PDR_domain2"/>
    <property type="match status" value="1"/>
</dbReference>
<keyword evidence="10" id="KW-0325">Glycoprotein</keyword>
<dbReference type="FunFam" id="3.40.50.300:FF:001465">
    <property type="entry name" value="ABC multidrug transporter (Eurofung)"/>
    <property type="match status" value="1"/>
</dbReference>
<dbReference type="PROSITE" id="PS50893">
    <property type="entry name" value="ABC_TRANSPORTER_2"/>
    <property type="match status" value="2"/>
</dbReference>
<comment type="caution">
    <text evidence="14">The sequence shown here is derived from an EMBL/GenBank/DDBJ whole genome shotgun (WGS) entry which is preliminary data.</text>
</comment>
<evidence type="ECO:0000256" key="4">
    <source>
        <dbReference type="ARBA" id="ARBA00022475"/>
    </source>
</evidence>
<dbReference type="InterPro" id="IPR034001">
    <property type="entry name" value="ABCG_PDR_1"/>
</dbReference>
<evidence type="ECO:0000256" key="2">
    <source>
        <dbReference type="ARBA" id="ARBA00006012"/>
    </source>
</evidence>
<feature type="region of interest" description="Disordered" evidence="11">
    <location>
        <begin position="1"/>
        <end position="64"/>
    </location>
</feature>
<dbReference type="InterPro" id="IPR010929">
    <property type="entry name" value="PDR_CDR_ABC"/>
</dbReference>
<keyword evidence="7" id="KW-0067">ATP-binding</keyword>
<evidence type="ECO:0000256" key="10">
    <source>
        <dbReference type="ARBA" id="ARBA00023180"/>
    </source>
</evidence>
<feature type="transmembrane region" description="Helical" evidence="12">
    <location>
        <begin position="1261"/>
        <end position="1284"/>
    </location>
</feature>
<dbReference type="FunFam" id="3.40.50.300:FF:000054">
    <property type="entry name" value="ABC multidrug transporter atrF"/>
    <property type="match status" value="1"/>
</dbReference>
<feature type="transmembrane region" description="Helical" evidence="12">
    <location>
        <begin position="1296"/>
        <end position="1321"/>
    </location>
</feature>
<comment type="subcellular location">
    <subcellularLocation>
        <location evidence="1">Cell membrane</location>
        <topology evidence="1">Multi-pass membrane protein</topology>
    </subcellularLocation>
</comment>
<dbReference type="PANTHER" id="PTHR19241">
    <property type="entry name" value="ATP-BINDING CASSETTE TRANSPORTER"/>
    <property type="match status" value="1"/>
</dbReference>
<evidence type="ECO:0000313" key="15">
    <source>
        <dbReference type="Proteomes" id="UP000801428"/>
    </source>
</evidence>
<feature type="transmembrane region" description="Helical" evidence="12">
    <location>
        <begin position="1411"/>
        <end position="1433"/>
    </location>
</feature>
<keyword evidence="3" id="KW-0813">Transport</keyword>
<comment type="similarity">
    <text evidence="2">Belongs to the ABC transporter superfamily. ABCG family. PDR (TC 3.A.1.205) subfamily.</text>
</comment>
<dbReference type="GO" id="GO:0005886">
    <property type="term" value="C:plasma membrane"/>
    <property type="evidence" value="ECO:0007669"/>
    <property type="project" value="UniProtKB-SubCell"/>
</dbReference>
<protein>
    <recommendedName>
        <fullName evidence="13">ABC transporter domain-containing protein</fullName>
    </recommendedName>
</protein>
<keyword evidence="5 12" id="KW-0812">Transmembrane</keyword>
<dbReference type="Pfam" id="PF19055">
    <property type="entry name" value="ABC2_membrane_7"/>
    <property type="match status" value="1"/>
</dbReference>
<evidence type="ECO:0000256" key="11">
    <source>
        <dbReference type="SAM" id="MobiDB-lite"/>
    </source>
</evidence>
<gene>
    <name evidence="14" type="ORF">E8E13_001196</name>
</gene>
<dbReference type="InterPro" id="IPR027417">
    <property type="entry name" value="P-loop_NTPase"/>
</dbReference>
<feature type="transmembrane region" description="Helical" evidence="12">
    <location>
        <begin position="548"/>
        <end position="581"/>
    </location>
</feature>
<dbReference type="GO" id="GO:0005524">
    <property type="term" value="F:ATP binding"/>
    <property type="evidence" value="ECO:0007669"/>
    <property type="project" value="UniProtKB-KW"/>
</dbReference>
<dbReference type="SMART" id="SM00382">
    <property type="entry name" value="AAA"/>
    <property type="match status" value="2"/>
</dbReference>
<dbReference type="PROSITE" id="PS00211">
    <property type="entry name" value="ABC_TRANSPORTER_1"/>
    <property type="match status" value="1"/>
</dbReference>
<evidence type="ECO:0000256" key="8">
    <source>
        <dbReference type="ARBA" id="ARBA00022989"/>
    </source>
</evidence>
<feature type="transmembrane region" description="Helical" evidence="12">
    <location>
        <begin position="1181"/>
        <end position="1202"/>
    </location>
</feature>
<evidence type="ECO:0000256" key="3">
    <source>
        <dbReference type="ARBA" id="ARBA00022448"/>
    </source>
</evidence>
<feature type="compositionally biased region" description="Basic and acidic residues" evidence="11">
    <location>
        <begin position="37"/>
        <end position="56"/>
    </location>
</feature>